<evidence type="ECO:0000313" key="1">
    <source>
        <dbReference type="EMBL" id="EMY13867.1"/>
    </source>
</evidence>
<reference evidence="1 2" key="1">
    <citation type="submission" date="2013-02" db="EMBL/GenBank/DDBJ databases">
        <authorList>
            <person name="Harkins D.M."/>
            <person name="Durkin A.S."/>
            <person name="Brinkac L.M."/>
            <person name="Haft D.H."/>
            <person name="Selengut J.D."/>
            <person name="Sanka R."/>
            <person name="DePew J."/>
            <person name="Purushe J."/>
            <person name="Haake D.A."/>
            <person name="Matsunaga J."/>
            <person name="Vinetz J.M."/>
            <person name="Sutton G.G."/>
            <person name="Nierman W.C."/>
            <person name="Fouts D.E."/>
        </authorList>
    </citation>
    <scope>NUCLEOTIDE SEQUENCE [LARGE SCALE GENOMIC DNA]</scope>
    <source>
        <strain evidence="1 2">Ecochallenge</strain>
    </source>
</reference>
<accession>N1U4B7</accession>
<gene>
    <name evidence="1" type="ORF">LEP1GSC043_1051</name>
</gene>
<dbReference type="Proteomes" id="UP000012249">
    <property type="component" value="Unassembled WGS sequence"/>
</dbReference>
<comment type="caution">
    <text evidence="1">The sequence shown here is derived from an EMBL/GenBank/DDBJ whole genome shotgun (WGS) entry which is preliminary data.</text>
</comment>
<protein>
    <submittedName>
        <fullName evidence="1">PF09907 family protein</fullName>
    </submittedName>
</protein>
<evidence type="ECO:0000313" key="2">
    <source>
        <dbReference type="Proteomes" id="UP000012249"/>
    </source>
</evidence>
<dbReference type="GO" id="GO:0110001">
    <property type="term" value="C:toxin-antitoxin complex"/>
    <property type="evidence" value="ECO:0007669"/>
    <property type="project" value="InterPro"/>
</dbReference>
<organism evidence="1 2">
    <name type="scientific">Leptospira weilii str. Ecochallenge</name>
    <dbReference type="NCBI Taxonomy" id="1049986"/>
    <lineage>
        <taxon>Bacteria</taxon>
        <taxon>Pseudomonadati</taxon>
        <taxon>Spirochaetota</taxon>
        <taxon>Spirochaetia</taxon>
        <taxon>Leptospirales</taxon>
        <taxon>Leptospiraceae</taxon>
        <taxon>Leptospira</taxon>
    </lineage>
</organism>
<dbReference type="AlphaFoldDB" id="N1U4B7"/>
<dbReference type="GO" id="GO:0004519">
    <property type="term" value="F:endonuclease activity"/>
    <property type="evidence" value="ECO:0007669"/>
    <property type="project" value="InterPro"/>
</dbReference>
<proteinExistence type="predicted"/>
<dbReference type="InterPro" id="IPR018669">
    <property type="entry name" value="Toxin_HigB"/>
</dbReference>
<dbReference type="Pfam" id="PF09907">
    <property type="entry name" value="HigB_toxin"/>
    <property type="match status" value="1"/>
</dbReference>
<dbReference type="GO" id="GO:0003723">
    <property type="term" value="F:RNA binding"/>
    <property type="evidence" value="ECO:0007669"/>
    <property type="project" value="InterPro"/>
</dbReference>
<dbReference type="EMBL" id="AHMI02000209">
    <property type="protein sequence ID" value="EMY13867.1"/>
    <property type="molecule type" value="Genomic_DNA"/>
</dbReference>
<sequence>MKTSIVVWYREALKSAWASPSIIKEKYRNVSFLKNNKVIFHIHGNKYR</sequence>
<name>N1U4B7_9LEPT</name>